<dbReference type="GeneID" id="106476208"/>
<evidence type="ECO:0000256" key="1">
    <source>
        <dbReference type="ARBA" id="ARBA00010175"/>
    </source>
</evidence>
<evidence type="ECO:0000313" key="2">
    <source>
        <dbReference type="Proteomes" id="UP000694941"/>
    </source>
</evidence>
<evidence type="ECO:0000313" key="3">
    <source>
        <dbReference type="RefSeq" id="XP_022235846.1"/>
    </source>
</evidence>
<gene>
    <name evidence="3" type="primary">LOC106476208</name>
</gene>
<dbReference type="Pfam" id="PF03261">
    <property type="entry name" value="CDK5_activator"/>
    <property type="match status" value="1"/>
</dbReference>
<proteinExistence type="inferred from homology"/>
<dbReference type="Gene3D" id="1.10.472.10">
    <property type="entry name" value="Cyclin-like"/>
    <property type="match status" value="1"/>
</dbReference>
<protein>
    <submittedName>
        <fullName evidence="3">Cyclin-dependent kinase 5 activator 1-like</fullName>
    </submittedName>
</protein>
<name>A0ABM1RWU1_LIMPO</name>
<dbReference type="InterPro" id="IPR004944">
    <property type="entry name" value="CDK5_activator"/>
</dbReference>
<dbReference type="SUPFAM" id="SSF47954">
    <property type="entry name" value="Cyclin-like"/>
    <property type="match status" value="1"/>
</dbReference>
<organism evidence="2 3">
    <name type="scientific">Limulus polyphemus</name>
    <name type="common">Atlantic horseshoe crab</name>
    <dbReference type="NCBI Taxonomy" id="6850"/>
    <lineage>
        <taxon>Eukaryota</taxon>
        <taxon>Metazoa</taxon>
        <taxon>Ecdysozoa</taxon>
        <taxon>Arthropoda</taxon>
        <taxon>Chelicerata</taxon>
        <taxon>Merostomata</taxon>
        <taxon>Xiphosura</taxon>
        <taxon>Limulidae</taxon>
        <taxon>Limulus</taxon>
    </lineage>
</organism>
<dbReference type="PANTHER" id="PTHR23401:SF0">
    <property type="entry name" value="CYCLIN-DEPENDENT KINASE 5 ACTIVATOR"/>
    <property type="match status" value="1"/>
</dbReference>
<dbReference type="InterPro" id="IPR036915">
    <property type="entry name" value="Cyclin-like_sf"/>
</dbReference>
<dbReference type="Proteomes" id="UP000694941">
    <property type="component" value="Unplaced"/>
</dbReference>
<dbReference type="RefSeq" id="XP_022235846.1">
    <property type="nucleotide sequence ID" value="XM_022380138.1"/>
</dbReference>
<reference evidence="3" key="1">
    <citation type="submission" date="2025-08" db="UniProtKB">
        <authorList>
            <consortium name="RefSeq"/>
        </authorList>
    </citation>
    <scope>IDENTIFICATION</scope>
    <source>
        <tissue evidence="3">Muscle</tissue>
    </source>
</reference>
<keyword evidence="2" id="KW-1185">Reference proteome</keyword>
<comment type="similarity">
    <text evidence="1">Belongs to the cyclin-dependent kinase 5 activator family.</text>
</comment>
<dbReference type="PANTHER" id="PTHR23401">
    <property type="entry name" value="CYCLIN DEPENDANT KINASE-5 ACTIVATOR"/>
    <property type="match status" value="1"/>
</dbReference>
<accession>A0ABM1RWU1</accession>
<sequence>MGTVLSVAPREQRPVYKVNHFNQEQLNNFKNKEKSLEKIMNSNMHNNVNQTKRHSLFINALNWKNFNVSGKKKTDKNKNFTSRHHLDNMDSLVDNNKNIQKSLSCYNLKTRTVSPLDLFVNNNIEEEKKRFQKNGPPLPPKPTTVLTAHNLIRPVYYSHQQGFEAPTRPASVPGMRRRTIIQASTSELLRCFGEFLYRRCRKLRDFKGGDAILWLRTVDRSLLLKGWQDIAFINPANIVFLYMLVREILTEDIESRRELQAIVLTCLYFSYSYMGNEISYPLKPFLIEQNRDKFWERSLLIIKLLSAKMLRINSDPAFFTDVFSELKACCSLSG</sequence>